<dbReference type="AlphaFoldDB" id="A0A2P6N9Y2"/>
<name>A0A2P6N9Y2_9EUKA</name>
<reference evidence="2 3" key="1">
    <citation type="journal article" date="2018" name="Genome Biol. Evol.">
        <title>Multiple Roots of Fruiting Body Formation in Amoebozoa.</title>
        <authorList>
            <person name="Hillmann F."/>
            <person name="Forbes G."/>
            <person name="Novohradska S."/>
            <person name="Ferling I."/>
            <person name="Riege K."/>
            <person name="Groth M."/>
            <person name="Westermann M."/>
            <person name="Marz M."/>
            <person name="Spaller T."/>
            <person name="Winckler T."/>
            <person name="Schaap P."/>
            <person name="Glockner G."/>
        </authorList>
    </citation>
    <scope>NUCLEOTIDE SEQUENCE [LARGE SCALE GENOMIC DNA]</scope>
    <source>
        <strain evidence="2 3">Jena</strain>
    </source>
</reference>
<dbReference type="EMBL" id="MDYQ01000138">
    <property type="protein sequence ID" value="PRP80766.1"/>
    <property type="molecule type" value="Genomic_DNA"/>
</dbReference>
<feature type="region of interest" description="Disordered" evidence="1">
    <location>
        <begin position="29"/>
        <end position="49"/>
    </location>
</feature>
<protein>
    <submittedName>
        <fullName evidence="2">Uncharacterized protein</fullName>
    </submittedName>
</protein>
<dbReference type="Proteomes" id="UP000241769">
    <property type="component" value="Unassembled WGS sequence"/>
</dbReference>
<evidence type="ECO:0000313" key="2">
    <source>
        <dbReference type="EMBL" id="PRP80766.1"/>
    </source>
</evidence>
<dbReference type="InParanoid" id="A0A2P6N9Y2"/>
<proteinExistence type="predicted"/>
<sequence>MYLRVRRGDYDEEDSLSFYGWASEYKLSPQSSAGAGETYTNSASASPLYRRSKKERKDIFRAAFFKKISPLERPSLVLCVSPEIFRFFRFSSILPGAQERNTGSALVNVTTGSMSLFVDHTLPGSFQCCRVTKKD</sequence>
<feature type="compositionally biased region" description="Polar residues" evidence="1">
    <location>
        <begin position="29"/>
        <end position="45"/>
    </location>
</feature>
<comment type="caution">
    <text evidence="2">The sequence shown here is derived from an EMBL/GenBank/DDBJ whole genome shotgun (WGS) entry which is preliminary data.</text>
</comment>
<evidence type="ECO:0000256" key="1">
    <source>
        <dbReference type="SAM" id="MobiDB-lite"/>
    </source>
</evidence>
<keyword evidence="3" id="KW-1185">Reference proteome</keyword>
<evidence type="ECO:0000313" key="3">
    <source>
        <dbReference type="Proteomes" id="UP000241769"/>
    </source>
</evidence>
<gene>
    <name evidence="2" type="ORF">PROFUN_11506</name>
</gene>
<organism evidence="2 3">
    <name type="scientific">Planoprotostelium fungivorum</name>
    <dbReference type="NCBI Taxonomy" id="1890364"/>
    <lineage>
        <taxon>Eukaryota</taxon>
        <taxon>Amoebozoa</taxon>
        <taxon>Evosea</taxon>
        <taxon>Variosea</taxon>
        <taxon>Cavosteliida</taxon>
        <taxon>Cavosteliaceae</taxon>
        <taxon>Planoprotostelium</taxon>
    </lineage>
</organism>
<accession>A0A2P6N9Y2</accession>